<name>A0A660CDK1_9PSEU</name>
<dbReference type="InterPro" id="IPR000792">
    <property type="entry name" value="Tscrpt_reg_LuxR_C"/>
</dbReference>
<dbReference type="EMBL" id="VLJV01000001">
    <property type="protein sequence ID" value="TWH21406.1"/>
    <property type="molecule type" value="Genomic_DNA"/>
</dbReference>
<dbReference type="GO" id="GO:0003677">
    <property type="term" value="F:DNA binding"/>
    <property type="evidence" value="ECO:0007669"/>
    <property type="project" value="InterPro"/>
</dbReference>
<keyword evidence="2" id="KW-0067">ATP-binding</keyword>
<organism evidence="4 5">
    <name type="scientific">Prauserella rugosa</name>
    <dbReference type="NCBI Taxonomy" id="43354"/>
    <lineage>
        <taxon>Bacteria</taxon>
        <taxon>Bacillati</taxon>
        <taxon>Actinomycetota</taxon>
        <taxon>Actinomycetes</taxon>
        <taxon>Pseudonocardiales</taxon>
        <taxon>Pseudonocardiaceae</taxon>
        <taxon>Prauserella</taxon>
    </lineage>
</organism>
<evidence type="ECO:0000313" key="5">
    <source>
        <dbReference type="Proteomes" id="UP000317303"/>
    </source>
</evidence>
<dbReference type="SUPFAM" id="SSF46894">
    <property type="entry name" value="C-terminal effector domain of the bipartite response regulators"/>
    <property type="match status" value="1"/>
</dbReference>
<dbReference type="InterPro" id="IPR041664">
    <property type="entry name" value="AAA_16"/>
</dbReference>
<dbReference type="GO" id="GO:0005737">
    <property type="term" value="C:cytoplasm"/>
    <property type="evidence" value="ECO:0007669"/>
    <property type="project" value="TreeGrafter"/>
</dbReference>
<evidence type="ECO:0000313" key="4">
    <source>
        <dbReference type="EMBL" id="TWH21406.1"/>
    </source>
</evidence>
<feature type="domain" description="HTH luxR-type" evidence="3">
    <location>
        <begin position="819"/>
        <end position="883"/>
    </location>
</feature>
<proteinExistence type="predicted"/>
<evidence type="ECO:0000259" key="3">
    <source>
        <dbReference type="PROSITE" id="PS50043"/>
    </source>
</evidence>
<sequence length="883" mass="92028">MPMTFPRLHGRDDELGRIDRMLAELRTGGGQALVFRGEAGIGKSALLAHAASSADGLFLLRGGGSEGESTLPYAGLHLLLRPVVDHVGDLADTHAETIRRVLAGSDPGGRFAVGAALLELLSLLGRRTPVLVLVDDLHWVDEESRDALSFAARRLAGERVGILAAVREPLRVPAGSVRDVAGMPHHRLSGVDDEAAARILASTELPRHRYAPVIEASRGIPSALLEIGRGGPVGAGPFEADLAALSERARTMLLVAAADDTCDTGTILAAARRLGATLDDLREAEDAGLVMFTDTCFGFSHPLIGPAVYRGATFARRIEAHRALVDVLTVEADADRRGRHLAATTTTSDESVAAELETGVEHARMRGGMAAVADAYERAARLSPAPRDEGRRLTSAARAAADAGQPERARQLADQASALLPDPADATWSAIVRATLAEDDDRPIDAHHTLVGTAKRLAGAAPRDAGRLLVAAAEAAWAADDPDKVTDAAELAETLAVPGADQVRALATAAGGGPAAAVAALRALLEADCAPVDTCTDVAISLRARARSASWWALLGEHDTARAEALELVTEARAHAATGVLPRVLAVLARAQLRLGDLGEAVTTAEEGLATAVSIGQRRGIAEASGVLAVVAGLRGDEQGVARYAADADQSSAEHAAALLDLGAGRLNGVIERLACAVDVGLVGLELVPDLIEAVARAAESGDSVGDDVVDRALANLTTWAAATGSAWGEALAARSAALLGKAEFAAAMAVAGQAGAFEQARTELVHGEWLRRERRPARARAHLRAALSLFERHGATPWAERARTELRAAGERRDSATTAPGADTLTPQERRIAALAADGLSNRDIGARLYLSPRTVGYHLYKAYPKLGVTSRGELAKLELMA</sequence>
<dbReference type="PROSITE" id="PS50043">
    <property type="entry name" value="HTH_LUXR_2"/>
    <property type="match status" value="1"/>
</dbReference>
<keyword evidence="5" id="KW-1185">Reference proteome</keyword>
<dbReference type="GO" id="GO:0006355">
    <property type="term" value="P:regulation of DNA-templated transcription"/>
    <property type="evidence" value="ECO:0007669"/>
    <property type="project" value="InterPro"/>
</dbReference>
<dbReference type="PRINTS" id="PR00038">
    <property type="entry name" value="HTHLUXR"/>
</dbReference>
<dbReference type="GO" id="GO:0005524">
    <property type="term" value="F:ATP binding"/>
    <property type="evidence" value="ECO:0007669"/>
    <property type="project" value="UniProtKB-KW"/>
</dbReference>
<comment type="caution">
    <text evidence="4">The sequence shown here is derived from an EMBL/GenBank/DDBJ whole genome shotgun (WGS) entry which is preliminary data.</text>
</comment>
<dbReference type="CDD" id="cd06170">
    <property type="entry name" value="LuxR_C_like"/>
    <property type="match status" value="1"/>
</dbReference>
<dbReference type="InterPro" id="IPR036388">
    <property type="entry name" value="WH-like_DNA-bd_sf"/>
</dbReference>
<accession>A0A660CDK1</accession>
<dbReference type="Pfam" id="PF13191">
    <property type="entry name" value="AAA_16"/>
    <property type="match status" value="1"/>
</dbReference>
<protein>
    <submittedName>
        <fullName evidence="4">Regulatory LuxR family protein</fullName>
    </submittedName>
</protein>
<dbReference type="Proteomes" id="UP000317303">
    <property type="component" value="Unassembled WGS sequence"/>
</dbReference>
<dbReference type="GO" id="GO:0004016">
    <property type="term" value="F:adenylate cyclase activity"/>
    <property type="evidence" value="ECO:0007669"/>
    <property type="project" value="TreeGrafter"/>
</dbReference>
<dbReference type="InterPro" id="IPR027417">
    <property type="entry name" value="P-loop_NTPase"/>
</dbReference>
<dbReference type="PANTHER" id="PTHR16305:SF35">
    <property type="entry name" value="TRANSCRIPTIONAL ACTIVATOR DOMAIN"/>
    <property type="match status" value="1"/>
</dbReference>
<gene>
    <name evidence="4" type="ORF">JD82_03269</name>
</gene>
<dbReference type="AlphaFoldDB" id="A0A660CDK1"/>
<dbReference type="InterPro" id="IPR016032">
    <property type="entry name" value="Sig_transdc_resp-reg_C-effctor"/>
</dbReference>
<dbReference type="SMART" id="SM00421">
    <property type="entry name" value="HTH_LUXR"/>
    <property type="match status" value="1"/>
</dbReference>
<evidence type="ECO:0000256" key="1">
    <source>
        <dbReference type="ARBA" id="ARBA00022741"/>
    </source>
</evidence>
<dbReference type="Gene3D" id="1.10.10.10">
    <property type="entry name" value="Winged helix-like DNA-binding domain superfamily/Winged helix DNA-binding domain"/>
    <property type="match status" value="1"/>
</dbReference>
<evidence type="ECO:0000256" key="2">
    <source>
        <dbReference type="ARBA" id="ARBA00022840"/>
    </source>
</evidence>
<dbReference type="SUPFAM" id="SSF52540">
    <property type="entry name" value="P-loop containing nucleoside triphosphate hydrolases"/>
    <property type="match status" value="1"/>
</dbReference>
<keyword evidence="1" id="KW-0547">Nucleotide-binding</keyword>
<dbReference type="Pfam" id="PF00196">
    <property type="entry name" value="GerE"/>
    <property type="match status" value="1"/>
</dbReference>
<reference evidence="4 5" key="1">
    <citation type="submission" date="2019-07" db="EMBL/GenBank/DDBJ databases">
        <title>R&amp;d 2014.</title>
        <authorList>
            <person name="Klenk H.-P."/>
        </authorList>
    </citation>
    <scope>NUCLEOTIDE SEQUENCE [LARGE SCALE GENOMIC DNA]</scope>
    <source>
        <strain evidence="4 5">DSM 43194</strain>
    </source>
</reference>
<dbReference type="PANTHER" id="PTHR16305">
    <property type="entry name" value="TESTICULAR SOLUBLE ADENYLYL CYCLASE"/>
    <property type="match status" value="1"/>
</dbReference>